<evidence type="ECO:0000313" key="1">
    <source>
        <dbReference type="EMBL" id="GBC99406.1"/>
    </source>
</evidence>
<accession>A0A2H5XE04</accession>
<sequence>MHRFYFGGSREPPSESVSFGGCISRCTAFTSAAQESRPPRVCRSEGASPDAPLLLRRLKRAALRECVVRRVHLLMHRFYFGGSGEPPSESVSFGGCIS</sequence>
<protein>
    <submittedName>
        <fullName evidence="1">Uncharacterized protein</fullName>
    </submittedName>
</protein>
<reference evidence="2" key="1">
    <citation type="submission" date="2017-09" db="EMBL/GenBank/DDBJ databases">
        <title>Metaegenomics of thermophilic ammonia-oxidizing enrichment culture.</title>
        <authorList>
            <person name="Kato S."/>
            <person name="Suzuki K."/>
        </authorList>
    </citation>
    <scope>NUCLEOTIDE SEQUENCE [LARGE SCALE GENOMIC DNA]</scope>
</reference>
<gene>
    <name evidence="1" type="ORF">HRbin17_01930</name>
</gene>
<comment type="caution">
    <text evidence="1">The sequence shown here is derived from an EMBL/GenBank/DDBJ whole genome shotgun (WGS) entry which is preliminary data.</text>
</comment>
<organism evidence="1 2">
    <name type="scientific">Candidatus Fervidibacter japonicus</name>
    <dbReference type="NCBI Taxonomy" id="2035412"/>
    <lineage>
        <taxon>Bacteria</taxon>
        <taxon>Candidatus Fervidibacterota</taxon>
        <taxon>Candidatus Fervidibacter</taxon>
    </lineage>
</organism>
<name>A0A2H5XE04_9BACT</name>
<dbReference type="Proteomes" id="UP000236173">
    <property type="component" value="Unassembled WGS sequence"/>
</dbReference>
<proteinExistence type="predicted"/>
<dbReference type="AlphaFoldDB" id="A0A2H5XE04"/>
<evidence type="ECO:0000313" key="2">
    <source>
        <dbReference type="Proteomes" id="UP000236173"/>
    </source>
</evidence>
<dbReference type="EMBL" id="BEHT01000026">
    <property type="protein sequence ID" value="GBC99406.1"/>
    <property type="molecule type" value="Genomic_DNA"/>
</dbReference>